<keyword evidence="12" id="KW-1185">Reference proteome</keyword>
<dbReference type="GO" id="GO:0016020">
    <property type="term" value="C:membrane"/>
    <property type="evidence" value="ECO:0007669"/>
    <property type="project" value="UniProtKB-SubCell"/>
</dbReference>
<evidence type="ECO:0000256" key="5">
    <source>
        <dbReference type="ARBA" id="ARBA00022889"/>
    </source>
</evidence>
<dbReference type="SMART" id="SM00112">
    <property type="entry name" value="CA"/>
    <property type="match status" value="4"/>
</dbReference>
<dbReference type="PANTHER" id="PTHR24025:SF30">
    <property type="entry name" value="CADHERIN DOMAIN-CONTAINING PROTEIN"/>
    <property type="match status" value="1"/>
</dbReference>
<protein>
    <recommendedName>
        <fullName evidence="10">Cadherin domain-containing protein</fullName>
    </recommendedName>
</protein>
<evidence type="ECO:0000256" key="7">
    <source>
        <dbReference type="ARBA" id="ARBA00023136"/>
    </source>
</evidence>
<dbReference type="Pfam" id="PF00028">
    <property type="entry name" value="Cadherin"/>
    <property type="match status" value="3"/>
</dbReference>
<dbReference type="CDD" id="cd11304">
    <property type="entry name" value="Cadherin_repeat"/>
    <property type="match status" value="4"/>
</dbReference>
<feature type="domain" description="Cadherin" evidence="10">
    <location>
        <begin position="505"/>
        <end position="611"/>
    </location>
</feature>
<sequence length="784" mass="86597">MQLLSTSNRKNMHHCLCNKLCFLFCVFYVLLSCCTCLNVQTLIQCSIFETFTVTTTTTIATTTTTTTTTTPPPTTASPEFVNLPDVLEVSESTRPRKVILEFQIRSARADPDIQIISITPDQPVLEHPIVNPTNGSDVFNVQIVLNGSLDYETVSLLTVRVGIAITPSGFMERTFSLSITDANEPPQCEAQFQLGAVVQVPEDSSAPVRLYTVLAKDPDENDTITACFSIYEVQPVSSSSQFHINDQGSITSNQRFNYQRGPRQFSLSVVVRDRQGSNCTGSLLIKVLKVHSEPLGLLLSSQNVTIWENEGSEAIVATVTADRNVTDVLYTFVKPYPPFKIGRGDGVIRTSYNLDLESDRTLRKNVLLVRAFSMSEDRSGTATVTVHVQDVNEHAPLCDPPVIVLTVPETTEVGGSLGRVRCFDVDVSNHNVTLTLVQNSLSLFKFRLKDGQLQVNNSLDYDVADGTNFQYEATILAIDSGTPPLTSEVRVLVTVTPVNEFDPVFQAPLVIDVPEDRRRGSVIGSLRATDQDWPFNAVRYSILEGEGEFSLDPIGGQLYLGVDLDFEVQRQYELRVKAVDFDQDVDKTKQRTGIAEITVMVQNVNDNAPVCDPVSYESRIFSTLASNTAILTLTCTDRDGDPLTATITSGAAVDRFEMRVLTLFSRNVFSFIPDGVYDDTYYEITISVSDGKHSTSVVAYILVVPWTTTKPTTTTTTTTRKPEVVTVINKFWDPAPWFVVALTVTGALVLLLLSLPLWIKLFRYTNTNTNTNTTHTLKGAMNIV</sequence>
<evidence type="ECO:0000256" key="8">
    <source>
        <dbReference type="PROSITE-ProRule" id="PRU00043"/>
    </source>
</evidence>
<evidence type="ECO:0000256" key="2">
    <source>
        <dbReference type="ARBA" id="ARBA00022692"/>
    </source>
</evidence>
<keyword evidence="3" id="KW-0677">Repeat</keyword>
<dbReference type="PANTHER" id="PTHR24025">
    <property type="entry name" value="DESMOGLEIN FAMILY MEMBER"/>
    <property type="match status" value="1"/>
</dbReference>
<feature type="domain" description="Cadherin" evidence="10">
    <location>
        <begin position="198"/>
        <end position="296"/>
    </location>
</feature>
<reference evidence="11 12" key="1">
    <citation type="submission" date="2024-09" db="EMBL/GenBank/DDBJ databases">
        <title>A chromosome-level genome assembly of Gray's grenadier anchovy, Coilia grayii.</title>
        <authorList>
            <person name="Fu Z."/>
        </authorList>
    </citation>
    <scope>NUCLEOTIDE SEQUENCE [LARGE SCALE GENOMIC DNA]</scope>
    <source>
        <strain evidence="11">G4</strain>
        <tissue evidence="11">Muscle</tissue>
    </source>
</reference>
<name>A0ABD1JV19_9TELE</name>
<proteinExistence type="predicted"/>
<dbReference type="InterPro" id="IPR002126">
    <property type="entry name" value="Cadherin-like_dom"/>
</dbReference>
<dbReference type="GO" id="GO:0005509">
    <property type="term" value="F:calcium ion binding"/>
    <property type="evidence" value="ECO:0007669"/>
    <property type="project" value="UniProtKB-UniRule"/>
</dbReference>
<keyword evidence="4 8" id="KW-0106">Calcium</keyword>
<evidence type="ECO:0000256" key="6">
    <source>
        <dbReference type="ARBA" id="ARBA00022989"/>
    </source>
</evidence>
<dbReference type="PROSITE" id="PS50268">
    <property type="entry name" value="CADHERIN_2"/>
    <property type="match status" value="4"/>
</dbReference>
<dbReference type="AlphaFoldDB" id="A0ABD1JV19"/>
<dbReference type="SUPFAM" id="SSF49313">
    <property type="entry name" value="Cadherin-like"/>
    <property type="match status" value="5"/>
</dbReference>
<dbReference type="GO" id="GO:0007155">
    <property type="term" value="P:cell adhesion"/>
    <property type="evidence" value="ECO:0007669"/>
    <property type="project" value="UniProtKB-KW"/>
</dbReference>
<dbReference type="InterPro" id="IPR015919">
    <property type="entry name" value="Cadherin-like_sf"/>
</dbReference>
<keyword evidence="6 9" id="KW-1133">Transmembrane helix</keyword>
<evidence type="ECO:0000256" key="9">
    <source>
        <dbReference type="SAM" id="Phobius"/>
    </source>
</evidence>
<gene>
    <name evidence="11" type="ORF">ACEWY4_012980</name>
</gene>
<dbReference type="Proteomes" id="UP001591681">
    <property type="component" value="Unassembled WGS sequence"/>
</dbReference>
<keyword evidence="2 9" id="KW-0812">Transmembrane</keyword>
<dbReference type="Gene3D" id="2.60.40.60">
    <property type="entry name" value="Cadherins"/>
    <property type="match status" value="5"/>
</dbReference>
<dbReference type="InterPro" id="IPR050971">
    <property type="entry name" value="Cadherin-domain_protein"/>
</dbReference>
<evidence type="ECO:0000256" key="4">
    <source>
        <dbReference type="ARBA" id="ARBA00022837"/>
    </source>
</evidence>
<evidence type="ECO:0000259" key="10">
    <source>
        <dbReference type="PROSITE" id="PS50268"/>
    </source>
</evidence>
<feature type="domain" description="Cadherin" evidence="10">
    <location>
        <begin position="399"/>
        <end position="505"/>
    </location>
</feature>
<evidence type="ECO:0000313" key="11">
    <source>
        <dbReference type="EMBL" id="KAL2090717.1"/>
    </source>
</evidence>
<evidence type="ECO:0000256" key="3">
    <source>
        <dbReference type="ARBA" id="ARBA00022737"/>
    </source>
</evidence>
<keyword evidence="7 9" id="KW-0472">Membrane</keyword>
<dbReference type="PRINTS" id="PR00205">
    <property type="entry name" value="CADHERIN"/>
</dbReference>
<organism evidence="11 12">
    <name type="scientific">Coilia grayii</name>
    <name type="common">Gray's grenadier anchovy</name>
    <dbReference type="NCBI Taxonomy" id="363190"/>
    <lineage>
        <taxon>Eukaryota</taxon>
        <taxon>Metazoa</taxon>
        <taxon>Chordata</taxon>
        <taxon>Craniata</taxon>
        <taxon>Vertebrata</taxon>
        <taxon>Euteleostomi</taxon>
        <taxon>Actinopterygii</taxon>
        <taxon>Neopterygii</taxon>
        <taxon>Teleostei</taxon>
        <taxon>Clupei</taxon>
        <taxon>Clupeiformes</taxon>
        <taxon>Clupeoidei</taxon>
        <taxon>Engraulidae</taxon>
        <taxon>Coilinae</taxon>
        <taxon>Coilia</taxon>
    </lineage>
</organism>
<evidence type="ECO:0000313" key="12">
    <source>
        <dbReference type="Proteomes" id="UP001591681"/>
    </source>
</evidence>
<evidence type="ECO:0000256" key="1">
    <source>
        <dbReference type="ARBA" id="ARBA00004370"/>
    </source>
</evidence>
<dbReference type="EMBL" id="JBHFQA010000011">
    <property type="protein sequence ID" value="KAL2090717.1"/>
    <property type="molecule type" value="Genomic_DNA"/>
</dbReference>
<feature type="domain" description="Cadherin" evidence="10">
    <location>
        <begin position="298"/>
        <end position="403"/>
    </location>
</feature>
<keyword evidence="5" id="KW-0130">Cell adhesion</keyword>
<comment type="caution">
    <text evidence="11">The sequence shown here is derived from an EMBL/GenBank/DDBJ whole genome shotgun (WGS) entry which is preliminary data.</text>
</comment>
<comment type="subcellular location">
    <subcellularLocation>
        <location evidence="1">Membrane</location>
    </subcellularLocation>
</comment>
<accession>A0ABD1JV19</accession>
<feature type="transmembrane region" description="Helical" evidence="9">
    <location>
        <begin position="737"/>
        <end position="759"/>
    </location>
</feature>